<keyword evidence="5 6" id="KW-0472">Membrane</keyword>
<dbReference type="RefSeq" id="WP_345729672.1">
    <property type="nucleotide sequence ID" value="NZ_BAAAYN010000024.1"/>
</dbReference>
<comment type="caution">
    <text evidence="7">The sequence shown here is derived from an EMBL/GenBank/DDBJ whole genome shotgun (WGS) entry which is preliminary data.</text>
</comment>
<dbReference type="EMBL" id="BAAAYN010000024">
    <property type="protein sequence ID" value="GAA3389519.1"/>
    <property type="molecule type" value="Genomic_DNA"/>
</dbReference>
<evidence type="ECO:0000256" key="1">
    <source>
        <dbReference type="ARBA" id="ARBA00004141"/>
    </source>
</evidence>
<name>A0ABP6T0Q3_9ACTN</name>
<evidence type="ECO:0000256" key="4">
    <source>
        <dbReference type="ARBA" id="ARBA00022989"/>
    </source>
</evidence>
<comment type="subcellular location">
    <subcellularLocation>
        <location evidence="1">Membrane</location>
        <topology evidence="1">Multi-pass membrane protein</topology>
    </subcellularLocation>
</comment>
<evidence type="ECO:0000256" key="6">
    <source>
        <dbReference type="SAM" id="Phobius"/>
    </source>
</evidence>
<evidence type="ECO:0000256" key="5">
    <source>
        <dbReference type="ARBA" id="ARBA00023136"/>
    </source>
</evidence>
<evidence type="ECO:0000256" key="2">
    <source>
        <dbReference type="ARBA" id="ARBA00007375"/>
    </source>
</evidence>
<organism evidence="7 8">
    <name type="scientific">Cryptosporangium minutisporangium</name>
    <dbReference type="NCBI Taxonomy" id="113569"/>
    <lineage>
        <taxon>Bacteria</taxon>
        <taxon>Bacillati</taxon>
        <taxon>Actinomycetota</taxon>
        <taxon>Actinomycetes</taxon>
        <taxon>Cryptosporangiales</taxon>
        <taxon>Cryptosporangiaceae</taxon>
        <taxon>Cryptosporangium</taxon>
    </lineage>
</organism>
<feature type="transmembrane region" description="Helical" evidence="6">
    <location>
        <begin position="73"/>
        <end position="92"/>
    </location>
</feature>
<reference evidence="8" key="1">
    <citation type="journal article" date="2019" name="Int. J. Syst. Evol. Microbiol.">
        <title>The Global Catalogue of Microorganisms (GCM) 10K type strain sequencing project: providing services to taxonomists for standard genome sequencing and annotation.</title>
        <authorList>
            <consortium name="The Broad Institute Genomics Platform"/>
            <consortium name="The Broad Institute Genome Sequencing Center for Infectious Disease"/>
            <person name="Wu L."/>
            <person name="Ma J."/>
        </authorList>
    </citation>
    <scope>NUCLEOTIDE SEQUENCE [LARGE SCALE GENOMIC DNA]</scope>
    <source>
        <strain evidence="8">JCM 9458</strain>
    </source>
</reference>
<evidence type="ECO:0000313" key="8">
    <source>
        <dbReference type="Proteomes" id="UP001501676"/>
    </source>
</evidence>
<sequence>MRLSLKLFAVATAVELIAVAADWTVLQWLAKPLLAPLLAVYLVGRVRPDLVLVALGFATAGDVALLIDGEVPFLIGMLCFLGTQLCLTVAFLRHARPRWWAFAGYAVPWATANALLWERLGTLRVPVLVYSLALSAMAAAAVGVSRRVAVGGALFLVSDFLIGIGAADIEVPGQSVLIMATYTAALALIVTGWAAKPVSVVSQKVVAEK</sequence>
<dbReference type="Proteomes" id="UP001501676">
    <property type="component" value="Unassembled WGS sequence"/>
</dbReference>
<protein>
    <recommendedName>
        <fullName evidence="9">Lysoplasmalogenase</fullName>
    </recommendedName>
</protein>
<comment type="similarity">
    <text evidence="2">Belongs to the TMEM86 family.</text>
</comment>
<proteinExistence type="inferred from homology"/>
<dbReference type="Pfam" id="PF07947">
    <property type="entry name" value="YhhN"/>
    <property type="match status" value="1"/>
</dbReference>
<dbReference type="PANTHER" id="PTHR31885">
    <property type="entry name" value="GH04784P"/>
    <property type="match status" value="1"/>
</dbReference>
<evidence type="ECO:0000256" key="3">
    <source>
        <dbReference type="ARBA" id="ARBA00022692"/>
    </source>
</evidence>
<feature type="transmembrane region" description="Helical" evidence="6">
    <location>
        <begin position="99"/>
        <end position="117"/>
    </location>
</feature>
<feature type="transmembrane region" description="Helical" evidence="6">
    <location>
        <begin position="149"/>
        <end position="169"/>
    </location>
</feature>
<keyword evidence="4 6" id="KW-1133">Transmembrane helix</keyword>
<dbReference type="InterPro" id="IPR012506">
    <property type="entry name" value="TMEM86B-like"/>
</dbReference>
<keyword evidence="3 6" id="KW-0812">Transmembrane</keyword>
<keyword evidence="8" id="KW-1185">Reference proteome</keyword>
<evidence type="ECO:0000313" key="7">
    <source>
        <dbReference type="EMBL" id="GAA3389519.1"/>
    </source>
</evidence>
<feature type="transmembrane region" description="Helical" evidence="6">
    <location>
        <begin position="123"/>
        <end position="142"/>
    </location>
</feature>
<accession>A0ABP6T0Q3</accession>
<feature type="transmembrane region" description="Helical" evidence="6">
    <location>
        <begin position="175"/>
        <end position="195"/>
    </location>
</feature>
<dbReference type="PANTHER" id="PTHR31885:SF6">
    <property type="entry name" value="GH04784P"/>
    <property type="match status" value="1"/>
</dbReference>
<evidence type="ECO:0008006" key="9">
    <source>
        <dbReference type="Google" id="ProtNLM"/>
    </source>
</evidence>
<gene>
    <name evidence="7" type="ORF">GCM10020369_39960</name>
</gene>